<accession>A0ACB5U358</accession>
<evidence type="ECO:0000313" key="2">
    <source>
        <dbReference type="Proteomes" id="UP001165064"/>
    </source>
</evidence>
<protein>
    <submittedName>
        <fullName evidence="1">Unnamed protein product</fullName>
    </submittedName>
</protein>
<name>A0ACB5U358_AMBMO</name>
<sequence>MMLALLDNLDLILDALKPVYDEYRITTYIAAWSNVMGIRGIGAIDEISTNALINQRKARQHLLIVKKMIFLSRFARSFLSETSNGAARDLLISTCVASALDVIFSPSIDIGVSRLAFGVILGVIEASFEAESKYKIFDNGDIHLIFCRLTPVLCDAFNRYFDYLKTKNMLKPKKTFTQLFPTVYPFEEQTIDSNVKEETFNECLMELTVLICICNRITATVENSIVAAFTNSHSYTEMTRICLQSP</sequence>
<dbReference type="EMBL" id="BSXS01011340">
    <property type="protein sequence ID" value="GMF00273.1"/>
    <property type="molecule type" value="Genomic_DNA"/>
</dbReference>
<comment type="caution">
    <text evidence="1">The sequence shown here is derived from an EMBL/GenBank/DDBJ whole genome shotgun (WGS) entry which is preliminary data.</text>
</comment>
<evidence type="ECO:0000313" key="1">
    <source>
        <dbReference type="EMBL" id="GMF00273.1"/>
    </source>
</evidence>
<dbReference type="Proteomes" id="UP001165064">
    <property type="component" value="Unassembled WGS sequence"/>
</dbReference>
<reference evidence="1" key="1">
    <citation type="submission" date="2023-04" db="EMBL/GenBank/DDBJ databases">
        <title>Ambrosiozyma monospora NBRC 10751.</title>
        <authorList>
            <person name="Ichikawa N."/>
            <person name="Sato H."/>
            <person name="Tonouchi N."/>
        </authorList>
    </citation>
    <scope>NUCLEOTIDE SEQUENCE</scope>
    <source>
        <strain evidence="1">NBRC 10751</strain>
    </source>
</reference>
<proteinExistence type="predicted"/>
<organism evidence="1 2">
    <name type="scientific">Ambrosiozyma monospora</name>
    <name type="common">Yeast</name>
    <name type="synonym">Endomycopsis monosporus</name>
    <dbReference type="NCBI Taxonomy" id="43982"/>
    <lineage>
        <taxon>Eukaryota</taxon>
        <taxon>Fungi</taxon>
        <taxon>Dikarya</taxon>
        <taxon>Ascomycota</taxon>
        <taxon>Saccharomycotina</taxon>
        <taxon>Pichiomycetes</taxon>
        <taxon>Pichiales</taxon>
        <taxon>Pichiaceae</taxon>
        <taxon>Ambrosiozyma</taxon>
    </lineage>
</organism>
<keyword evidence="2" id="KW-1185">Reference proteome</keyword>
<gene>
    <name evidence="1" type="ORF">Amon02_001096100</name>
</gene>